<dbReference type="PATRIC" id="fig|997884.3.peg.2604"/>
<name>I9GSH1_9BACE</name>
<dbReference type="AlphaFoldDB" id="I9GSH1"/>
<dbReference type="SUPFAM" id="SSF55729">
    <property type="entry name" value="Acyl-CoA N-acyltransferases (Nat)"/>
    <property type="match status" value="1"/>
</dbReference>
<accession>I9GSH1</accession>
<proteinExistence type="predicted"/>
<dbReference type="eggNOG" id="ENOG5030K80">
    <property type="taxonomic scope" value="Bacteria"/>
</dbReference>
<reference evidence="1 2" key="1">
    <citation type="submission" date="2012-02" db="EMBL/GenBank/DDBJ databases">
        <title>The Genome Sequence of Bacteroides nordii CL02T12C05.</title>
        <authorList>
            <consortium name="The Broad Institute Genome Sequencing Platform"/>
            <person name="Earl A."/>
            <person name="Ward D."/>
            <person name="Feldgarden M."/>
            <person name="Gevers D."/>
            <person name="Zitomersky N.L."/>
            <person name="Coyne M.J."/>
            <person name="Comstock L.E."/>
            <person name="Young S.K."/>
            <person name="Zeng Q."/>
            <person name="Gargeya S."/>
            <person name="Fitzgerald M."/>
            <person name="Haas B."/>
            <person name="Abouelleil A."/>
            <person name="Alvarado L."/>
            <person name="Arachchi H.M."/>
            <person name="Berlin A."/>
            <person name="Chapman S.B."/>
            <person name="Gearin G."/>
            <person name="Goldberg J."/>
            <person name="Griggs A."/>
            <person name="Gujja S."/>
            <person name="Hansen M."/>
            <person name="Heiman D."/>
            <person name="Howarth C."/>
            <person name="Larimer J."/>
            <person name="Lui A."/>
            <person name="MacDonald P.J.P."/>
            <person name="McCowen C."/>
            <person name="Montmayeur A."/>
            <person name="Murphy C."/>
            <person name="Neiman D."/>
            <person name="Pearson M."/>
            <person name="Priest M."/>
            <person name="Roberts A."/>
            <person name="Saif S."/>
            <person name="Shea T."/>
            <person name="Sisk P."/>
            <person name="Stolte C."/>
            <person name="Sykes S."/>
            <person name="Wortman J."/>
            <person name="Nusbaum C."/>
            <person name="Birren B."/>
        </authorList>
    </citation>
    <scope>NUCLEOTIDE SEQUENCE [LARGE SCALE GENOMIC DNA]</scope>
    <source>
        <strain evidence="1 2">CL02T12C05</strain>
    </source>
</reference>
<evidence type="ECO:0000313" key="2">
    <source>
        <dbReference type="Proteomes" id="UP000003089"/>
    </source>
</evidence>
<dbReference type="Gene3D" id="3.40.630.30">
    <property type="match status" value="1"/>
</dbReference>
<comment type="caution">
    <text evidence="1">The sequence shown here is derived from an EMBL/GenBank/DDBJ whole genome shotgun (WGS) entry which is preliminary data.</text>
</comment>
<dbReference type="InterPro" id="IPR016181">
    <property type="entry name" value="Acyl_CoA_acyltransferase"/>
</dbReference>
<gene>
    <name evidence="1" type="ORF">HMPREF1068_02533</name>
</gene>
<evidence type="ECO:0000313" key="1">
    <source>
        <dbReference type="EMBL" id="EIY49974.1"/>
    </source>
</evidence>
<dbReference type="HOGENOM" id="CLU_095266_0_0_10"/>
<keyword evidence="2" id="KW-1185">Reference proteome</keyword>
<dbReference type="Proteomes" id="UP000003089">
    <property type="component" value="Unassembled WGS sequence"/>
</dbReference>
<organism evidence="1 2">
    <name type="scientific">Bacteroides nordii CL02T12C05</name>
    <dbReference type="NCBI Taxonomy" id="997884"/>
    <lineage>
        <taxon>Bacteria</taxon>
        <taxon>Pseudomonadati</taxon>
        <taxon>Bacteroidota</taxon>
        <taxon>Bacteroidia</taxon>
        <taxon>Bacteroidales</taxon>
        <taxon>Bacteroidaceae</taxon>
        <taxon>Bacteroides</taxon>
    </lineage>
</organism>
<sequence length="242" mass="28910">MINIIKQKYRFTNTESWFADKIDKKNKYKFYYYRQALINVPTQSFYKEEFHTLLTDLRLSEEELFRKCSATVRNEIKRAEREGGTFSYNTSIENFIPFFNSFARIKGLEVIKESQMKAYGKHLIITEATFNGKVLASHSYIIDEELRRVRLYQSATQRFSKELDHNLIGRANKFLHYKDMLKFKELNYFVYDWGGIAHDTIDSNLIGINKFKKSFGGIESVEYNYASLPYIWFMQIKKIFKR</sequence>
<protein>
    <recommendedName>
        <fullName evidence="3">BioF2-like acetyltransferase domain-containing protein</fullName>
    </recommendedName>
</protein>
<evidence type="ECO:0008006" key="3">
    <source>
        <dbReference type="Google" id="ProtNLM"/>
    </source>
</evidence>
<dbReference type="STRING" id="997884.HMPREF1068_02533"/>
<dbReference type="EMBL" id="AGXS01000016">
    <property type="protein sequence ID" value="EIY49974.1"/>
    <property type="molecule type" value="Genomic_DNA"/>
</dbReference>